<keyword evidence="2" id="KW-1185">Reference proteome</keyword>
<sequence>MLSGTLHIIGLGFGLAIVYGIGQILYNIFFHPLRNFPGPLLMRATRMAYCYKLAMGTLPFDLLHLHNKYGDVIRIAPDELALANDGAWKEIMGHRIRGSQTREFEKFVQFYKPLGGPTDIVNSAGPEHAMLRRLLSHGFSDRSLKEQEPLIMKYVDLFIEKLHRNCQDPVDLTSWYNYTTFDVIGDLVFGEPFGCLGSSDYHPWVKIIFQMARFGCVMQVASYFPLLRQVIIRLLSSESIRNRKQEHQSLTKNKLLRRMELGASGGRPDLIEGLIRKKDEMEMPIDNLLKNASILIVGGSETTATLLSGVTYLLLRNPEALDKLTEEVRSTFKAEDEINLTSVNQLTYMIACLNEALRVYPPIPGGLPRVCPKGGATVSGQFIPENTIVAIHQWAMYHNAKYFKDPFDFRPSRFMGDPEYAQDSSEALQPFHVGPRNCLGRNLAYVEMRVILARLIWNFDLTLEPESNNWLDKQKVYILWDKGSLMVKLKPVAPLNQANDELAERQNFIQETAAKSDRYKAGLRYCPFTPQRPSTQLLNPLRLLQLHLLIIQRLVTSAGTICLEDLHDQFRPPDLIDIMAMGGDGPWAVAVMWALTALVLFFVVLRIHARATIIKSYGIDDHVYFVAFVFLLLFTVFINVSAMYGFGQNMSDIPSTRDKMKAVLFECISQTFNVLGMALAKWSLGLFLLRIVPHTWQKLAIWTAMLLLMGATLSCLFCFWFQCSPPAFLWDRTIPGGRCEVDQLPVSIILGTACVVVDFFFAIFPWIVLWDLQMNQREKYVILGSLSLGIIAGICGIKRATEIPTLLSQNYLKDSVRIIVWSAAEMAVTMVCIGIPICRPLYKRYIGKWSSKGSSKNKGNSQKGFQLQGFTVSERHHNTRSRAAGPQISDGAGHNSEPDNDMAVNGSYTEVYAMGCGYPADNRSEEGILGASMHSQQRASDDVSLEKGIVVTEDMPNLFETVFLIGATSDIGEEPARQCHARGKRVIISGRRVERLDRLKTELAGVETFQMDIQAIDSIPHKLGQASRTITISTLPNRLLAGKGAPNTSDINSEITTNFTGPIILTREIIKHALAEPRVAKPFTLACVTSSLAFVPLPTFPVYCASVHVVEIIPPYVKTELDTRHQDVLHASFGGKAETGQDVSEYVQSMIQGVEEVDDDGKPPKIVAEGYPLKIATTYIDAFGPVAKTIGFEL</sequence>
<proteinExistence type="predicted"/>
<dbReference type="EMBL" id="JANRMS010000203">
    <property type="protein sequence ID" value="KAJ3544265.1"/>
    <property type="molecule type" value="Genomic_DNA"/>
</dbReference>
<dbReference type="Proteomes" id="UP001148629">
    <property type="component" value="Unassembled WGS sequence"/>
</dbReference>
<reference evidence="1" key="1">
    <citation type="submission" date="2022-08" db="EMBL/GenBank/DDBJ databases">
        <title>Genome Sequence of Fusarium decemcellulare.</title>
        <authorList>
            <person name="Buettner E."/>
        </authorList>
    </citation>
    <scope>NUCLEOTIDE SEQUENCE</scope>
    <source>
        <strain evidence="1">Babe19</strain>
    </source>
</reference>
<organism evidence="1 2">
    <name type="scientific">Fusarium decemcellulare</name>
    <dbReference type="NCBI Taxonomy" id="57161"/>
    <lineage>
        <taxon>Eukaryota</taxon>
        <taxon>Fungi</taxon>
        <taxon>Dikarya</taxon>
        <taxon>Ascomycota</taxon>
        <taxon>Pezizomycotina</taxon>
        <taxon>Sordariomycetes</taxon>
        <taxon>Hypocreomycetidae</taxon>
        <taxon>Hypocreales</taxon>
        <taxon>Nectriaceae</taxon>
        <taxon>Fusarium</taxon>
        <taxon>Fusarium decemcellulare species complex</taxon>
    </lineage>
</organism>
<gene>
    <name evidence="1" type="ORF">NM208_g3147</name>
</gene>
<evidence type="ECO:0000313" key="2">
    <source>
        <dbReference type="Proteomes" id="UP001148629"/>
    </source>
</evidence>
<name>A0ACC1SQ06_9HYPO</name>
<evidence type="ECO:0000313" key="1">
    <source>
        <dbReference type="EMBL" id="KAJ3544265.1"/>
    </source>
</evidence>
<protein>
    <submittedName>
        <fullName evidence="1">Uncharacterized protein</fullName>
    </submittedName>
</protein>
<comment type="caution">
    <text evidence="1">The sequence shown here is derived from an EMBL/GenBank/DDBJ whole genome shotgun (WGS) entry which is preliminary data.</text>
</comment>
<accession>A0ACC1SQ06</accession>